<dbReference type="Pfam" id="PF02578">
    <property type="entry name" value="Cu-oxidase_4"/>
    <property type="match status" value="1"/>
</dbReference>
<evidence type="ECO:0000256" key="9">
    <source>
        <dbReference type="ARBA" id="ARBA00049893"/>
    </source>
</evidence>
<dbReference type="GO" id="GO:0017061">
    <property type="term" value="F:S-methyl-5-thioadenosine phosphorylase activity"/>
    <property type="evidence" value="ECO:0007669"/>
    <property type="project" value="UniProtKB-EC"/>
</dbReference>
<dbReference type="EMBL" id="FNHG01000002">
    <property type="protein sequence ID" value="SDL82819.1"/>
    <property type="molecule type" value="Genomic_DNA"/>
</dbReference>
<dbReference type="AlphaFoldDB" id="A0A1G9N8K2"/>
<keyword evidence="12" id="KW-1185">Reference proteome</keyword>
<dbReference type="SUPFAM" id="SSF64438">
    <property type="entry name" value="CNF1/YfiH-like putative cysteine hydrolases"/>
    <property type="match status" value="1"/>
</dbReference>
<evidence type="ECO:0000256" key="2">
    <source>
        <dbReference type="ARBA" id="ARBA00007353"/>
    </source>
</evidence>
<keyword evidence="5" id="KW-0378">Hydrolase</keyword>
<name>A0A1G9N8K2_9PROT</name>
<protein>
    <recommendedName>
        <fullName evidence="10">Purine nucleoside phosphorylase</fullName>
    </recommendedName>
</protein>
<dbReference type="RefSeq" id="WP_091766558.1">
    <property type="nucleotide sequence ID" value="NZ_FNHG01000002.1"/>
</dbReference>
<sequence length="260" mass="27626">MSLDLLTSPLLKRDDLVHAFTTRAGGVSEGPYASLNMTRSRGDSAEHVATNRERVRQALGLDYLAFAIQVHGKAVVRVDDAPKGDQAAGEADAMITDRPGIGLVCQTADCTPILLFDPKCRAIAAIHSGWRSTVQNIVTETITAMQREYGSDPADLIAAIGPSISAANYRVGPEVVAQFEAAFADTAGILVVRDEEGGARLDVGEACRRQLIGAGIPASQIERSPLCTYAEESRLFSARRSHHRGQSGVFGGQAGIIGLR</sequence>
<dbReference type="GO" id="GO:0005507">
    <property type="term" value="F:copper ion binding"/>
    <property type="evidence" value="ECO:0007669"/>
    <property type="project" value="TreeGrafter"/>
</dbReference>
<accession>A0A1G9N8K2</accession>
<proteinExistence type="inferred from homology"/>
<evidence type="ECO:0000313" key="12">
    <source>
        <dbReference type="Proteomes" id="UP000199759"/>
    </source>
</evidence>
<comment type="catalytic activity">
    <reaction evidence="8">
        <text>adenosine + phosphate = alpha-D-ribose 1-phosphate + adenine</text>
        <dbReference type="Rhea" id="RHEA:27642"/>
        <dbReference type="ChEBI" id="CHEBI:16335"/>
        <dbReference type="ChEBI" id="CHEBI:16708"/>
        <dbReference type="ChEBI" id="CHEBI:43474"/>
        <dbReference type="ChEBI" id="CHEBI:57720"/>
        <dbReference type="EC" id="2.4.2.1"/>
    </reaction>
    <physiologicalReaction direction="left-to-right" evidence="8">
        <dbReference type="Rhea" id="RHEA:27643"/>
    </physiologicalReaction>
</comment>
<dbReference type="PANTHER" id="PTHR30616:SF2">
    <property type="entry name" value="PURINE NUCLEOSIDE PHOSPHORYLASE LACC1"/>
    <property type="match status" value="1"/>
</dbReference>
<dbReference type="CDD" id="cd16833">
    <property type="entry name" value="YfiH"/>
    <property type="match status" value="1"/>
</dbReference>
<dbReference type="InterPro" id="IPR011324">
    <property type="entry name" value="Cytotoxic_necrot_fac-like_cat"/>
</dbReference>
<keyword evidence="4" id="KW-0479">Metal-binding</keyword>
<keyword evidence="6" id="KW-0862">Zinc</keyword>
<evidence type="ECO:0000256" key="1">
    <source>
        <dbReference type="ARBA" id="ARBA00000553"/>
    </source>
</evidence>
<evidence type="ECO:0000256" key="3">
    <source>
        <dbReference type="ARBA" id="ARBA00022679"/>
    </source>
</evidence>
<evidence type="ECO:0000256" key="7">
    <source>
        <dbReference type="ARBA" id="ARBA00047989"/>
    </source>
</evidence>
<keyword evidence="3" id="KW-0808">Transferase</keyword>
<dbReference type="NCBIfam" id="TIGR00726">
    <property type="entry name" value="peptidoglycan editing factor PgeF"/>
    <property type="match status" value="1"/>
</dbReference>
<comment type="catalytic activity">
    <reaction evidence="7">
        <text>adenosine + H2O + H(+) = inosine + NH4(+)</text>
        <dbReference type="Rhea" id="RHEA:24408"/>
        <dbReference type="ChEBI" id="CHEBI:15377"/>
        <dbReference type="ChEBI" id="CHEBI:15378"/>
        <dbReference type="ChEBI" id="CHEBI:16335"/>
        <dbReference type="ChEBI" id="CHEBI:17596"/>
        <dbReference type="ChEBI" id="CHEBI:28938"/>
        <dbReference type="EC" id="3.5.4.4"/>
    </reaction>
    <physiologicalReaction direction="left-to-right" evidence="7">
        <dbReference type="Rhea" id="RHEA:24409"/>
    </physiologicalReaction>
</comment>
<dbReference type="GO" id="GO:0016787">
    <property type="term" value="F:hydrolase activity"/>
    <property type="evidence" value="ECO:0007669"/>
    <property type="project" value="UniProtKB-KW"/>
</dbReference>
<evidence type="ECO:0000313" key="11">
    <source>
        <dbReference type="EMBL" id="SDL82819.1"/>
    </source>
</evidence>
<dbReference type="Gene3D" id="3.60.140.10">
    <property type="entry name" value="CNF1/YfiH-like putative cysteine hydrolases"/>
    <property type="match status" value="1"/>
</dbReference>
<dbReference type="InterPro" id="IPR003730">
    <property type="entry name" value="Cu_polyphenol_OxRdtase"/>
</dbReference>
<evidence type="ECO:0000256" key="10">
    <source>
        <dbReference type="RuleBase" id="RU361274"/>
    </source>
</evidence>
<dbReference type="OrthoDB" id="4279at2"/>
<evidence type="ECO:0000256" key="8">
    <source>
        <dbReference type="ARBA" id="ARBA00048968"/>
    </source>
</evidence>
<dbReference type="STRING" id="144026.SAMN04488568_102260"/>
<dbReference type="InterPro" id="IPR038371">
    <property type="entry name" value="Cu_polyphenol_OxRdtase_sf"/>
</dbReference>
<evidence type="ECO:0000256" key="4">
    <source>
        <dbReference type="ARBA" id="ARBA00022723"/>
    </source>
</evidence>
<comment type="similarity">
    <text evidence="2 10">Belongs to the purine nucleoside phosphorylase YfiH/LACC1 family.</text>
</comment>
<comment type="catalytic activity">
    <reaction evidence="9">
        <text>S-methyl-5'-thioadenosine + phosphate = 5-(methylsulfanyl)-alpha-D-ribose 1-phosphate + adenine</text>
        <dbReference type="Rhea" id="RHEA:11852"/>
        <dbReference type="ChEBI" id="CHEBI:16708"/>
        <dbReference type="ChEBI" id="CHEBI:17509"/>
        <dbReference type="ChEBI" id="CHEBI:43474"/>
        <dbReference type="ChEBI" id="CHEBI:58533"/>
        <dbReference type="EC" id="2.4.2.28"/>
    </reaction>
    <physiologicalReaction direction="left-to-right" evidence="9">
        <dbReference type="Rhea" id="RHEA:11853"/>
    </physiologicalReaction>
</comment>
<dbReference type="Proteomes" id="UP000199759">
    <property type="component" value="Unassembled WGS sequence"/>
</dbReference>
<gene>
    <name evidence="11" type="ORF">SAMN04488568_102260</name>
</gene>
<comment type="catalytic activity">
    <reaction evidence="1">
        <text>inosine + phosphate = alpha-D-ribose 1-phosphate + hypoxanthine</text>
        <dbReference type="Rhea" id="RHEA:27646"/>
        <dbReference type="ChEBI" id="CHEBI:17368"/>
        <dbReference type="ChEBI" id="CHEBI:17596"/>
        <dbReference type="ChEBI" id="CHEBI:43474"/>
        <dbReference type="ChEBI" id="CHEBI:57720"/>
        <dbReference type="EC" id="2.4.2.1"/>
    </reaction>
    <physiologicalReaction direction="left-to-right" evidence="1">
        <dbReference type="Rhea" id="RHEA:27647"/>
    </physiologicalReaction>
</comment>
<organism evidence="11 12">
    <name type="scientific">Maricaulis salignorans</name>
    <dbReference type="NCBI Taxonomy" id="144026"/>
    <lineage>
        <taxon>Bacteria</taxon>
        <taxon>Pseudomonadati</taxon>
        <taxon>Pseudomonadota</taxon>
        <taxon>Alphaproteobacteria</taxon>
        <taxon>Maricaulales</taxon>
        <taxon>Maricaulaceae</taxon>
        <taxon>Maricaulis</taxon>
    </lineage>
</organism>
<reference evidence="11 12" key="1">
    <citation type="submission" date="2016-10" db="EMBL/GenBank/DDBJ databases">
        <authorList>
            <person name="de Groot N.N."/>
        </authorList>
    </citation>
    <scope>NUCLEOTIDE SEQUENCE [LARGE SCALE GENOMIC DNA]</scope>
    <source>
        <strain evidence="11 12">DSM 16077</strain>
    </source>
</reference>
<evidence type="ECO:0000256" key="5">
    <source>
        <dbReference type="ARBA" id="ARBA00022801"/>
    </source>
</evidence>
<dbReference type="PANTHER" id="PTHR30616">
    <property type="entry name" value="UNCHARACTERIZED PROTEIN YFIH"/>
    <property type="match status" value="1"/>
</dbReference>
<evidence type="ECO:0000256" key="6">
    <source>
        <dbReference type="ARBA" id="ARBA00022833"/>
    </source>
</evidence>